<keyword evidence="3" id="KW-1185">Reference proteome</keyword>
<reference evidence="2 3" key="1">
    <citation type="submission" date="2023-01" db="EMBL/GenBank/DDBJ databases">
        <title>Analysis of 21 Apiospora genomes using comparative genomics revels a genus with tremendous synthesis potential of carbohydrate active enzymes and secondary metabolites.</title>
        <authorList>
            <person name="Sorensen T."/>
        </authorList>
    </citation>
    <scope>NUCLEOTIDE SEQUENCE [LARGE SCALE GENOMIC DNA]</scope>
    <source>
        <strain evidence="2 3">CBS 83171</strain>
    </source>
</reference>
<dbReference type="EMBL" id="JAQQWM010000008">
    <property type="protein sequence ID" value="KAK8053986.1"/>
    <property type="molecule type" value="Genomic_DNA"/>
</dbReference>
<organism evidence="2 3">
    <name type="scientific">Apiospora saccharicola</name>
    <dbReference type="NCBI Taxonomy" id="335842"/>
    <lineage>
        <taxon>Eukaryota</taxon>
        <taxon>Fungi</taxon>
        <taxon>Dikarya</taxon>
        <taxon>Ascomycota</taxon>
        <taxon>Pezizomycotina</taxon>
        <taxon>Sordariomycetes</taxon>
        <taxon>Xylariomycetidae</taxon>
        <taxon>Amphisphaeriales</taxon>
        <taxon>Apiosporaceae</taxon>
        <taxon>Apiospora</taxon>
    </lineage>
</organism>
<evidence type="ECO:0000313" key="2">
    <source>
        <dbReference type="EMBL" id="KAK8053986.1"/>
    </source>
</evidence>
<proteinExistence type="predicted"/>
<name>A0ABR1U517_9PEZI</name>
<evidence type="ECO:0000256" key="1">
    <source>
        <dbReference type="SAM" id="SignalP"/>
    </source>
</evidence>
<accession>A0ABR1U517</accession>
<feature type="chain" id="PRO_5046184439" evidence="1">
    <location>
        <begin position="20"/>
        <end position="73"/>
    </location>
</feature>
<sequence length="73" mass="7484">MKLSLLAIAAAALFATARAGAIPTSPRPNKSQEMFVPMMATTADRAPAAASRDTYALAGARKGSGNALLHDRA</sequence>
<feature type="signal peptide" evidence="1">
    <location>
        <begin position="1"/>
        <end position="19"/>
    </location>
</feature>
<gene>
    <name evidence="2" type="ORF">PG996_013287</name>
</gene>
<evidence type="ECO:0000313" key="3">
    <source>
        <dbReference type="Proteomes" id="UP001446871"/>
    </source>
</evidence>
<comment type="caution">
    <text evidence="2">The sequence shown here is derived from an EMBL/GenBank/DDBJ whole genome shotgun (WGS) entry which is preliminary data.</text>
</comment>
<keyword evidence="1" id="KW-0732">Signal</keyword>
<protein>
    <submittedName>
        <fullName evidence="2">Uncharacterized protein</fullName>
    </submittedName>
</protein>
<dbReference type="Proteomes" id="UP001446871">
    <property type="component" value="Unassembled WGS sequence"/>
</dbReference>